<sequence>MARAVAPRRRRALTPVVPSHTVACRDRDFVEWHGGRSHAVAWALELDHPDLRRTLAAARAALEGYLLRGYLRQPHVTLAYAGLVGPGGDEYGTARLDADLALLRRLAAGPVKLRATGWGSFPMVPYLELADDWLPHAHGVLTHGAPEEHEMAYVPHVTVGHYGGRWPMAEPLGLLREVPAVGDWVVPEISLVRFRTARIAGPLDVVGRLDLATGAWTLINAGWLQPGR</sequence>
<dbReference type="OrthoDB" id="5540889at2"/>
<dbReference type="Pfam" id="PF13563">
    <property type="entry name" value="2_5_RNA_ligase2"/>
    <property type="match status" value="1"/>
</dbReference>
<evidence type="ECO:0000313" key="2">
    <source>
        <dbReference type="Proteomes" id="UP000317638"/>
    </source>
</evidence>
<proteinExistence type="predicted"/>
<dbReference type="InterPro" id="IPR009097">
    <property type="entry name" value="Cyclic_Pdiesterase"/>
</dbReference>
<dbReference type="AlphaFoldDB" id="A0A553K566"/>
<organism evidence="1 2">
    <name type="scientific">Tessaracoccus rhinocerotis</name>
    <dbReference type="NCBI Taxonomy" id="1689449"/>
    <lineage>
        <taxon>Bacteria</taxon>
        <taxon>Bacillati</taxon>
        <taxon>Actinomycetota</taxon>
        <taxon>Actinomycetes</taxon>
        <taxon>Propionibacteriales</taxon>
        <taxon>Propionibacteriaceae</taxon>
        <taxon>Tessaracoccus</taxon>
    </lineage>
</organism>
<name>A0A553K566_9ACTN</name>
<dbReference type="Proteomes" id="UP000317638">
    <property type="component" value="Unassembled WGS sequence"/>
</dbReference>
<gene>
    <name evidence="1" type="ORF">FOJ82_02610</name>
</gene>
<keyword evidence="2" id="KW-1185">Reference proteome</keyword>
<evidence type="ECO:0008006" key="3">
    <source>
        <dbReference type="Google" id="ProtNLM"/>
    </source>
</evidence>
<dbReference type="Gene3D" id="3.90.1140.10">
    <property type="entry name" value="Cyclic phosphodiesterase"/>
    <property type="match status" value="1"/>
</dbReference>
<dbReference type="EMBL" id="VKKG01000001">
    <property type="protein sequence ID" value="TRY19792.1"/>
    <property type="molecule type" value="Genomic_DNA"/>
</dbReference>
<dbReference type="SUPFAM" id="SSF55144">
    <property type="entry name" value="LigT-like"/>
    <property type="match status" value="1"/>
</dbReference>
<comment type="caution">
    <text evidence="1">The sequence shown here is derived from an EMBL/GenBank/DDBJ whole genome shotgun (WGS) entry which is preliminary data.</text>
</comment>
<accession>A0A553K566</accession>
<evidence type="ECO:0000313" key="1">
    <source>
        <dbReference type="EMBL" id="TRY19792.1"/>
    </source>
</evidence>
<reference evidence="1 2" key="1">
    <citation type="submission" date="2019-07" db="EMBL/GenBank/DDBJ databases">
        <authorList>
            <person name="Zhou L.-Y."/>
        </authorList>
    </citation>
    <scope>NUCLEOTIDE SEQUENCE [LARGE SCALE GENOMIC DNA]</scope>
    <source>
        <strain evidence="1 2">YIM 101269</strain>
    </source>
</reference>
<protein>
    <recommendedName>
        <fullName evidence="3">2'-5' RNA ligase family protein</fullName>
    </recommendedName>
</protein>